<dbReference type="EMBL" id="SOEC01000002">
    <property type="protein sequence ID" value="TDX32310.1"/>
    <property type="molecule type" value="Genomic_DNA"/>
</dbReference>
<evidence type="ECO:0000313" key="2">
    <source>
        <dbReference type="EMBL" id="TDX32310.1"/>
    </source>
</evidence>
<name>A0A4R8FZV9_9GAMM</name>
<organism evidence="2 3">
    <name type="scientific">Modicisalibacter xianhensis</name>
    <dbReference type="NCBI Taxonomy" id="442341"/>
    <lineage>
        <taxon>Bacteria</taxon>
        <taxon>Pseudomonadati</taxon>
        <taxon>Pseudomonadota</taxon>
        <taxon>Gammaproteobacteria</taxon>
        <taxon>Oceanospirillales</taxon>
        <taxon>Halomonadaceae</taxon>
        <taxon>Modicisalibacter</taxon>
    </lineage>
</organism>
<protein>
    <submittedName>
        <fullName evidence="2">Uncharacterized protein</fullName>
    </submittedName>
</protein>
<feature type="transmembrane region" description="Helical" evidence="1">
    <location>
        <begin position="20"/>
        <end position="42"/>
    </location>
</feature>
<accession>A0A4R8FZV9</accession>
<dbReference type="Proteomes" id="UP000294489">
    <property type="component" value="Unassembled WGS sequence"/>
</dbReference>
<keyword evidence="1" id="KW-0812">Transmembrane</keyword>
<keyword evidence="1" id="KW-1133">Transmembrane helix</keyword>
<sequence>MNEPSNPTAGHEQSDVPARVPVLFMAFMAGFIPLCLLALWILMASVWEEVPYPPNPFAGEPVPANIPEVPQLQASPKTDLAVFNQEVSEQLHGLGWIDRESGRVHMPIERAMQLLVQRGLPEQGTHADQGVDLVESPVGKGVEASSQTRVNVPAARAVAEPGVIVDPRVGQEAGNE</sequence>
<dbReference type="AlphaFoldDB" id="A0A4R8FZV9"/>
<dbReference type="OrthoDB" id="129807at2"/>
<reference evidence="2 3" key="1">
    <citation type="submission" date="2019-03" db="EMBL/GenBank/DDBJ databases">
        <title>Freshwater and sediment microbial communities from various areas in North America, analyzing microbe dynamics in response to fracking.</title>
        <authorList>
            <person name="Lamendella R."/>
        </authorList>
    </citation>
    <scope>NUCLEOTIDE SEQUENCE [LARGE SCALE GENOMIC DNA]</scope>
    <source>
        <strain evidence="2 3">6_TX</strain>
    </source>
</reference>
<evidence type="ECO:0000256" key="1">
    <source>
        <dbReference type="SAM" id="Phobius"/>
    </source>
</evidence>
<proteinExistence type="predicted"/>
<evidence type="ECO:0000313" key="3">
    <source>
        <dbReference type="Proteomes" id="UP000294489"/>
    </source>
</evidence>
<keyword evidence="1" id="KW-0472">Membrane</keyword>
<dbReference type="RefSeq" id="WP_134015897.1">
    <property type="nucleotide sequence ID" value="NZ_SOEC01000002.1"/>
</dbReference>
<comment type="caution">
    <text evidence="2">The sequence shown here is derived from an EMBL/GenBank/DDBJ whole genome shotgun (WGS) entry which is preliminary data.</text>
</comment>
<gene>
    <name evidence="2" type="ORF">DFO67_102259</name>
</gene>